<comment type="caution">
    <text evidence="3">The sequence shown here is derived from an EMBL/GenBank/DDBJ whole genome shotgun (WGS) entry which is preliminary data.</text>
</comment>
<dbReference type="SUPFAM" id="SSF53271">
    <property type="entry name" value="PRTase-like"/>
    <property type="match status" value="1"/>
</dbReference>
<reference evidence="3 4" key="1">
    <citation type="submission" date="2019-03" db="EMBL/GenBank/DDBJ databases">
        <title>Genomic Encyclopedia of Type Strains, Phase IV (KMG-IV): sequencing the most valuable type-strain genomes for metagenomic binning, comparative biology and taxonomic classification.</title>
        <authorList>
            <person name="Goeker M."/>
        </authorList>
    </citation>
    <scope>NUCLEOTIDE SEQUENCE [LARGE SCALE GENOMIC DNA]</scope>
    <source>
        <strain evidence="3 4">DSM 20467</strain>
    </source>
</reference>
<dbReference type="Proteomes" id="UP000295188">
    <property type="component" value="Unassembled WGS sequence"/>
</dbReference>
<dbReference type="OrthoDB" id="9779910at2"/>
<dbReference type="Gene3D" id="3.40.50.2020">
    <property type="match status" value="1"/>
</dbReference>
<evidence type="ECO:0000256" key="1">
    <source>
        <dbReference type="ARBA" id="ARBA00008007"/>
    </source>
</evidence>
<evidence type="ECO:0000313" key="4">
    <source>
        <dbReference type="Proteomes" id="UP000295188"/>
    </source>
</evidence>
<evidence type="ECO:0000313" key="3">
    <source>
        <dbReference type="EMBL" id="TCS79647.1"/>
    </source>
</evidence>
<evidence type="ECO:0000259" key="2">
    <source>
        <dbReference type="Pfam" id="PF18912"/>
    </source>
</evidence>
<dbReference type="PANTHER" id="PTHR47505:SF1">
    <property type="entry name" value="DNA UTILIZATION PROTEIN YHGH"/>
    <property type="match status" value="1"/>
</dbReference>
<sequence length="215" mass="24807">MDILNAFMELLFPPRCPSCHSYVQHEGDWCTPCLQKETNVHLVALPPDSIFDKVWALANYHGTMRSLIINLKYNGKKSALHSIHKYIDTVSLSLSLPADIDNIICVPLHKKRLRQRGFNQTELIFKKWLNTQNRHFEEYLKRTHFTERQHKLNRNERFRNIQGAFSLKENFTAQRKSFLLLDDIYTTGATLESCAAVLRNNGATTVYGLVLASDA</sequence>
<protein>
    <submittedName>
        <fullName evidence="3">ComF family protein</fullName>
    </submittedName>
</protein>
<dbReference type="Pfam" id="PF18912">
    <property type="entry name" value="DZR_2"/>
    <property type="match status" value="1"/>
</dbReference>
<dbReference type="InterPro" id="IPR029057">
    <property type="entry name" value="PRTase-like"/>
</dbReference>
<dbReference type="CDD" id="cd06223">
    <property type="entry name" value="PRTases_typeI"/>
    <property type="match status" value="1"/>
</dbReference>
<gene>
    <name evidence="3" type="ORF">EDC37_10662</name>
</gene>
<dbReference type="InterPro" id="IPR044005">
    <property type="entry name" value="DZR_2"/>
</dbReference>
<proteinExistence type="inferred from homology"/>
<dbReference type="InterPro" id="IPR000836">
    <property type="entry name" value="PRTase_dom"/>
</dbReference>
<name>A0A4R3K9K3_9FIRM</name>
<keyword evidence="4" id="KW-1185">Reference proteome</keyword>
<dbReference type="PANTHER" id="PTHR47505">
    <property type="entry name" value="DNA UTILIZATION PROTEIN YHGH"/>
    <property type="match status" value="1"/>
</dbReference>
<dbReference type="AlphaFoldDB" id="A0A4R3K9K3"/>
<accession>A0A4R3K9K3</accession>
<dbReference type="InterPro" id="IPR051910">
    <property type="entry name" value="ComF/GntX_DNA_util-trans"/>
</dbReference>
<dbReference type="RefSeq" id="WP_132548682.1">
    <property type="nucleotide sequence ID" value="NZ_SMAA01000006.1"/>
</dbReference>
<dbReference type="EMBL" id="SMAA01000006">
    <property type="protein sequence ID" value="TCS79647.1"/>
    <property type="molecule type" value="Genomic_DNA"/>
</dbReference>
<comment type="similarity">
    <text evidence="1">Belongs to the ComF/GntX family.</text>
</comment>
<feature type="domain" description="Double zinc ribbon" evidence="2">
    <location>
        <begin position="8"/>
        <end position="36"/>
    </location>
</feature>
<organism evidence="3 4">
    <name type="scientific">Pectinatus cerevisiiphilus</name>
    <dbReference type="NCBI Taxonomy" id="86956"/>
    <lineage>
        <taxon>Bacteria</taxon>
        <taxon>Bacillati</taxon>
        <taxon>Bacillota</taxon>
        <taxon>Negativicutes</taxon>
        <taxon>Selenomonadales</taxon>
        <taxon>Selenomonadaceae</taxon>
        <taxon>Pectinatus</taxon>
    </lineage>
</organism>